<dbReference type="GO" id="GO:0016740">
    <property type="term" value="F:transferase activity"/>
    <property type="evidence" value="ECO:0007669"/>
    <property type="project" value="UniProtKB-KW"/>
</dbReference>
<dbReference type="Proteomes" id="UP000034665">
    <property type="component" value="Unassembled WGS sequence"/>
</dbReference>
<proteinExistence type="predicted"/>
<keyword evidence="3" id="KW-1133">Transmembrane helix</keyword>
<dbReference type="InterPro" id="IPR012338">
    <property type="entry name" value="Beta-lactam/transpept-like"/>
</dbReference>
<comment type="subcellular location">
    <subcellularLocation>
        <location evidence="1">Membrane</location>
    </subcellularLocation>
</comment>
<comment type="caution">
    <text evidence="6">The sequence shown here is derived from an EMBL/GenBank/DDBJ whole genome shotgun (WGS) entry which is preliminary data.</text>
</comment>
<dbReference type="InterPro" id="IPR036138">
    <property type="entry name" value="PBP_dimer_sf"/>
</dbReference>
<dbReference type="AlphaFoldDB" id="A0A0G0NH44"/>
<dbReference type="Gene3D" id="3.90.1310.10">
    <property type="entry name" value="Penicillin-binding protein 2a (Domain 2)"/>
    <property type="match status" value="1"/>
</dbReference>
<dbReference type="SUPFAM" id="SSF56601">
    <property type="entry name" value="beta-lactamase/transpeptidase-like"/>
    <property type="match status" value="1"/>
</dbReference>
<evidence type="ECO:0000256" key="1">
    <source>
        <dbReference type="ARBA" id="ARBA00004370"/>
    </source>
</evidence>
<dbReference type="InterPro" id="IPR005311">
    <property type="entry name" value="PBP_dimer"/>
</dbReference>
<reference evidence="6 7" key="1">
    <citation type="journal article" date="2015" name="Nature">
        <title>rRNA introns, odd ribosomes, and small enigmatic genomes across a large radiation of phyla.</title>
        <authorList>
            <person name="Brown C.T."/>
            <person name="Hug L.A."/>
            <person name="Thomas B.C."/>
            <person name="Sharon I."/>
            <person name="Castelle C.J."/>
            <person name="Singh A."/>
            <person name="Wilkins M.J."/>
            <person name="Williams K.H."/>
            <person name="Banfield J.F."/>
        </authorList>
    </citation>
    <scope>NUCLEOTIDE SEQUENCE [LARGE SCALE GENOMIC DNA]</scope>
</reference>
<evidence type="ECO:0000313" key="6">
    <source>
        <dbReference type="EMBL" id="KKR12106.1"/>
    </source>
</evidence>
<gene>
    <name evidence="6" type="ORF">UT41_C0003G0033</name>
</gene>
<dbReference type="InterPro" id="IPR050515">
    <property type="entry name" value="Beta-lactam/transpept"/>
</dbReference>
<keyword evidence="2 3" id="KW-0472">Membrane</keyword>
<dbReference type="GO" id="GO:0008658">
    <property type="term" value="F:penicillin binding"/>
    <property type="evidence" value="ECO:0007669"/>
    <property type="project" value="InterPro"/>
</dbReference>
<feature type="domain" description="Penicillin-binding protein dimerisation" evidence="5">
    <location>
        <begin position="49"/>
        <end position="197"/>
    </location>
</feature>
<dbReference type="InterPro" id="IPR001460">
    <property type="entry name" value="PCN-bd_Tpept"/>
</dbReference>
<dbReference type="Pfam" id="PF00905">
    <property type="entry name" value="Transpeptidase"/>
    <property type="match status" value="1"/>
</dbReference>
<dbReference type="Pfam" id="PF03717">
    <property type="entry name" value="PBP_dimer"/>
    <property type="match status" value="1"/>
</dbReference>
<dbReference type="GO" id="GO:0005886">
    <property type="term" value="C:plasma membrane"/>
    <property type="evidence" value="ECO:0007669"/>
    <property type="project" value="TreeGrafter"/>
</dbReference>
<evidence type="ECO:0000313" key="7">
    <source>
        <dbReference type="Proteomes" id="UP000034665"/>
    </source>
</evidence>
<name>A0A0G0NH44_9BACT</name>
<feature type="transmembrane region" description="Helical" evidence="3">
    <location>
        <begin position="7"/>
        <end position="24"/>
    </location>
</feature>
<evidence type="ECO:0000256" key="3">
    <source>
        <dbReference type="SAM" id="Phobius"/>
    </source>
</evidence>
<dbReference type="SUPFAM" id="SSF56519">
    <property type="entry name" value="Penicillin binding protein dimerisation domain"/>
    <property type="match status" value="1"/>
</dbReference>
<dbReference type="STRING" id="1619013.UT41_C0003G0033"/>
<feature type="domain" description="Penicillin-binding protein transpeptidase" evidence="4">
    <location>
        <begin position="239"/>
        <end position="532"/>
    </location>
</feature>
<keyword evidence="3" id="KW-0812">Transmembrane</keyword>
<dbReference type="PANTHER" id="PTHR30627:SF1">
    <property type="entry name" value="PEPTIDOGLYCAN D,D-TRANSPEPTIDASE FTSI"/>
    <property type="match status" value="1"/>
</dbReference>
<evidence type="ECO:0000259" key="4">
    <source>
        <dbReference type="Pfam" id="PF00905"/>
    </source>
</evidence>
<protein>
    <submittedName>
        <fullName evidence="6">Peptidoglycan glycosyltransferase</fullName>
    </submittedName>
</protein>
<dbReference type="Gene3D" id="3.40.710.10">
    <property type="entry name" value="DD-peptidase/beta-lactamase superfamily"/>
    <property type="match status" value="1"/>
</dbReference>
<dbReference type="EMBL" id="LBWR01000003">
    <property type="protein sequence ID" value="KKR12106.1"/>
    <property type="molecule type" value="Genomic_DNA"/>
</dbReference>
<sequence length="551" mass="60856">MKWRIRSLIASFGIVYLALVFQLYNLQFNKNAFYEAQAESQQIASGVLQPNRGAVYMTDKNGNRIAAVLNKEFNLIYAVPKEVADPDVVALNISKILDLSQPEVKRMLSKSNDQYELLKFKASQEEANAIKKLGIRGIYITKEIGRYYPLGSLASHVLGYVSPTSDSEKESGTGERGRYGIEKQFNSELAGTVGKVKGDRVEYPKDGKEIVLTIDRNIQAQGEEIIKKLVETWGAESATVIVQEPKTGKILAMGNYPTFDPNNYQDAEMKVFINQAVQSVYEPGSVMKPITMSAGIDTGKITTETSYNDTGSITLNKRTIKNWDLKAYGHTTMREVIEHSLNVGTVFAQRTMGNEIFKDYFINKYTFGEPTGIALPGERDGNLTALREGKDVNYATAAFGQGIAITPIKMLSAISAIANHGVLMKPIITADEQPTEVRRVVSNDTARTVTDMMVSAVYVNKLAEIPNYQVAGKTGTAYVPNFGGRGYSDDVVNTYEGFAPAYDPKFVILIKIERPKGSPLAGQTVVPAFKELSQFILNYYNIAPDKPENAR</sequence>
<keyword evidence="6" id="KW-0808">Transferase</keyword>
<organism evidence="6 7">
    <name type="scientific">Candidatus Wolfebacteria bacterium GW2011_GWC2_39_22</name>
    <dbReference type="NCBI Taxonomy" id="1619013"/>
    <lineage>
        <taxon>Bacteria</taxon>
        <taxon>Candidatus Wolfeibacteriota</taxon>
    </lineage>
</organism>
<dbReference type="Gene3D" id="3.30.450.330">
    <property type="match status" value="1"/>
</dbReference>
<dbReference type="GO" id="GO:0071555">
    <property type="term" value="P:cell wall organization"/>
    <property type="evidence" value="ECO:0007669"/>
    <property type="project" value="TreeGrafter"/>
</dbReference>
<dbReference type="PANTHER" id="PTHR30627">
    <property type="entry name" value="PEPTIDOGLYCAN D,D-TRANSPEPTIDASE"/>
    <property type="match status" value="1"/>
</dbReference>
<evidence type="ECO:0000256" key="2">
    <source>
        <dbReference type="ARBA" id="ARBA00023136"/>
    </source>
</evidence>
<accession>A0A0G0NH44</accession>
<evidence type="ECO:0000259" key="5">
    <source>
        <dbReference type="Pfam" id="PF03717"/>
    </source>
</evidence>